<feature type="region of interest" description="Disordered" evidence="1">
    <location>
        <begin position="1"/>
        <end position="103"/>
    </location>
</feature>
<protein>
    <submittedName>
        <fullName evidence="3">Uncharacterized protein LOC100906387</fullName>
    </submittedName>
</protein>
<gene>
    <name evidence="3" type="primary">LOC100906387</name>
</gene>
<feature type="compositionally biased region" description="Basic residues" evidence="1">
    <location>
        <begin position="71"/>
        <end position="81"/>
    </location>
</feature>
<evidence type="ECO:0000313" key="3">
    <source>
        <dbReference type="RefSeq" id="XP_003738480.1"/>
    </source>
</evidence>
<evidence type="ECO:0000256" key="1">
    <source>
        <dbReference type="SAM" id="MobiDB-lite"/>
    </source>
</evidence>
<organism evidence="2 3">
    <name type="scientific">Galendromus occidentalis</name>
    <name type="common">western predatory mite</name>
    <dbReference type="NCBI Taxonomy" id="34638"/>
    <lineage>
        <taxon>Eukaryota</taxon>
        <taxon>Metazoa</taxon>
        <taxon>Ecdysozoa</taxon>
        <taxon>Arthropoda</taxon>
        <taxon>Chelicerata</taxon>
        <taxon>Arachnida</taxon>
        <taxon>Acari</taxon>
        <taxon>Parasitiformes</taxon>
        <taxon>Mesostigmata</taxon>
        <taxon>Gamasina</taxon>
        <taxon>Phytoseioidea</taxon>
        <taxon>Phytoseiidae</taxon>
        <taxon>Typhlodrominae</taxon>
        <taxon>Galendromus</taxon>
    </lineage>
</organism>
<sequence>MSPKRTLKKMKSSLSVSTLKEKTRRGLKRLTSRGVVKSGSPTTAASTAKSYSPAVRNPRARSDENTPVRSNVRKTKPRSARKSNDRTPNPKETESPARIRMARRRVPVSMASALQEVKGNLTKAVENVSTKLKMTRRRSVRKTLYDPLVGDTPVKMYSPFSIETPDSVQGKRAARSSRRSAGNTPNFKKGTQTTRKLLLDTPTGKFRQDLEDVTRGFEELNSVTRSIRDRSRQEHNQF</sequence>
<dbReference type="GeneID" id="100906387"/>
<keyword evidence="2" id="KW-1185">Reference proteome</keyword>
<feature type="compositionally biased region" description="Polar residues" evidence="1">
    <location>
        <begin position="182"/>
        <end position="195"/>
    </location>
</feature>
<feature type="compositionally biased region" description="Basic residues" evidence="1">
    <location>
        <begin position="22"/>
        <end position="31"/>
    </location>
</feature>
<reference evidence="3" key="1">
    <citation type="submission" date="2025-08" db="UniProtKB">
        <authorList>
            <consortium name="RefSeq"/>
        </authorList>
    </citation>
    <scope>IDENTIFICATION</scope>
</reference>
<dbReference type="RefSeq" id="XP_003738480.1">
    <property type="nucleotide sequence ID" value="XM_003738432.2"/>
</dbReference>
<accession>A0AAJ6VUT8</accession>
<feature type="compositionally biased region" description="Basic residues" evidence="1">
    <location>
        <begin position="1"/>
        <end position="11"/>
    </location>
</feature>
<name>A0AAJ6VUT8_9ACAR</name>
<dbReference type="KEGG" id="goe:100906387"/>
<dbReference type="AlphaFoldDB" id="A0AAJ6VUT8"/>
<feature type="compositionally biased region" description="Polar residues" evidence="1">
    <location>
        <begin position="39"/>
        <end position="50"/>
    </location>
</feature>
<evidence type="ECO:0000313" key="2">
    <source>
        <dbReference type="Proteomes" id="UP000694867"/>
    </source>
</evidence>
<feature type="compositionally biased region" description="Basic and acidic residues" evidence="1">
    <location>
        <begin position="82"/>
        <end position="97"/>
    </location>
</feature>
<feature type="region of interest" description="Disordered" evidence="1">
    <location>
        <begin position="165"/>
        <end position="203"/>
    </location>
</feature>
<proteinExistence type="predicted"/>
<dbReference type="Proteomes" id="UP000694867">
    <property type="component" value="Unplaced"/>
</dbReference>